<dbReference type="AlphaFoldDB" id="A0A895YEM4"/>
<dbReference type="Proteomes" id="UP000662857">
    <property type="component" value="Chromosome"/>
</dbReference>
<dbReference type="InterPro" id="IPR026496">
    <property type="entry name" value="GRASP_targ"/>
</dbReference>
<feature type="region of interest" description="Disordered" evidence="1">
    <location>
        <begin position="74"/>
        <end position="109"/>
    </location>
</feature>
<sequence>MPTAPDPLVAASERFALGRPRFAPVDASDSASSLRPFGLRFATAPLPAPGLDQADWSICPDRQIAIHPNGADILDMTQRTTGPSGDGNSGGGAEEWGPDNHHDDGGIPA</sequence>
<evidence type="ECO:0000313" key="2">
    <source>
        <dbReference type="EMBL" id="QSB14595.1"/>
    </source>
</evidence>
<feature type="compositionally biased region" description="Gly residues" evidence="1">
    <location>
        <begin position="84"/>
        <end position="94"/>
    </location>
</feature>
<accession>A0A895YEM4</accession>
<reference evidence="2" key="1">
    <citation type="submission" date="2021-02" db="EMBL/GenBank/DDBJ databases">
        <title>Natrosporangium hydrolyticum gen. nov., sp. nov, a haloalkaliphilic actinobacterium from a soda solonchak soil.</title>
        <authorList>
            <person name="Sorokin D.Y."/>
            <person name="Khijniak T.V."/>
            <person name="Zakharycheva A.P."/>
            <person name="Boueva O.V."/>
            <person name="Ariskina E.V."/>
            <person name="Hahnke R.L."/>
            <person name="Bunk B."/>
            <person name="Sproer C."/>
            <person name="Schumann P."/>
            <person name="Evtushenko L.I."/>
            <person name="Kublanov I.V."/>
        </authorList>
    </citation>
    <scope>NUCLEOTIDE SEQUENCE</scope>
    <source>
        <strain evidence="2">DSM 106523</strain>
    </source>
</reference>
<dbReference type="NCBIfam" id="TIGR04186">
    <property type="entry name" value="GRASP_targ"/>
    <property type="match status" value="1"/>
</dbReference>
<gene>
    <name evidence="2" type="primary">tgmA</name>
    <name evidence="2" type="ORF">JQS43_24515</name>
</gene>
<protein>
    <submittedName>
        <fullName evidence="2">Putative ATP-grasp-modified RiPP</fullName>
    </submittedName>
</protein>
<name>A0A895YEM4_9ACTN</name>
<evidence type="ECO:0000313" key="3">
    <source>
        <dbReference type="Proteomes" id="UP000662857"/>
    </source>
</evidence>
<evidence type="ECO:0000256" key="1">
    <source>
        <dbReference type="SAM" id="MobiDB-lite"/>
    </source>
</evidence>
<dbReference type="EMBL" id="CP070499">
    <property type="protein sequence ID" value="QSB14595.1"/>
    <property type="molecule type" value="Genomic_DNA"/>
</dbReference>
<organism evidence="2 3">
    <name type="scientific">Natronosporangium hydrolyticum</name>
    <dbReference type="NCBI Taxonomy" id="2811111"/>
    <lineage>
        <taxon>Bacteria</taxon>
        <taxon>Bacillati</taxon>
        <taxon>Actinomycetota</taxon>
        <taxon>Actinomycetes</taxon>
        <taxon>Micromonosporales</taxon>
        <taxon>Micromonosporaceae</taxon>
        <taxon>Natronosporangium</taxon>
    </lineage>
</organism>
<keyword evidence="3" id="KW-1185">Reference proteome</keyword>
<dbReference type="KEGG" id="nhy:JQS43_24515"/>
<feature type="compositionally biased region" description="Basic and acidic residues" evidence="1">
    <location>
        <begin position="98"/>
        <end position="109"/>
    </location>
</feature>
<proteinExistence type="predicted"/>
<dbReference type="RefSeq" id="WP_239676738.1">
    <property type="nucleotide sequence ID" value="NZ_CP070499.1"/>
</dbReference>